<dbReference type="CDD" id="cd05289">
    <property type="entry name" value="MDR_like_2"/>
    <property type="match status" value="1"/>
</dbReference>
<dbReference type="InterPro" id="IPR011032">
    <property type="entry name" value="GroES-like_sf"/>
</dbReference>
<evidence type="ECO:0000313" key="3">
    <source>
        <dbReference type="Proteomes" id="UP001224890"/>
    </source>
</evidence>
<dbReference type="InterPro" id="IPR020843">
    <property type="entry name" value="ER"/>
</dbReference>
<dbReference type="Gene3D" id="3.40.50.720">
    <property type="entry name" value="NAD(P)-binding Rossmann-like Domain"/>
    <property type="match status" value="1"/>
</dbReference>
<dbReference type="AlphaFoldDB" id="A0AAJ0ATJ1"/>
<name>A0AAJ0ATJ1_9PEZI</name>
<reference evidence="2" key="1">
    <citation type="submission" date="2021-06" db="EMBL/GenBank/DDBJ databases">
        <title>Comparative genomics, transcriptomics and evolutionary studies reveal genomic signatures of adaptation to plant cell wall in hemibiotrophic fungi.</title>
        <authorList>
            <consortium name="DOE Joint Genome Institute"/>
            <person name="Baroncelli R."/>
            <person name="Diaz J.F."/>
            <person name="Benocci T."/>
            <person name="Peng M."/>
            <person name="Battaglia E."/>
            <person name="Haridas S."/>
            <person name="Andreopoulos W."/>
            <person name="Labutti K."/>
            <person name="Pangilinan J."/>
            <person name="Floch G.L."/>
            <person name="Makela M.R."/>
            <person name="Henrissat B."/>
            <person name="Grigoriev I.V."/>
            <person name="Crouch J.A."/>
            <person name="De Vries R.P."/>
            <person name="Sukno S.A."/>
            <person name="Thon M.R."/>
        </authorList>
    </citation>
    <scope>NUCLEOTIDE SEQUENCE</scope>
    <source>
        <strain evidence="2">CBS 193.32</strain>
    </source>
</reference>
<dbReference type="EMBL" id="JAHMHR010000007">
    <property type="protein sequence ID" value="KAK1690097.1"/>
    <property type="molecule type" value="Genomic_DNA"/>
</dbReference>
<keyword evidence="3" id="KW-1185">Reference proteome</keyword>
<dbReference type="InterPro" id="IPR013154">
    <property type="entry name" value="ADH-like_N"/>
</dbReference>
<dbReference type="GO" id="GO:0016491">
    <property type="term" value="F:oxidoreductase activity"/>
    <property type="evidence" value="ECO:0007669"/>
    <property type="project" value="InterPro"/>
</dbReference>
<dbReference type="SUPFAM" id="SSF50129">
    <property type="entry name" value="GroES-like"/>
    <property type="match status" value="1"/>
</dbReference>
<evidence type="ECO:0000259" key="1">
    <source>
        <dbReference type="SMART" id="SM00829"/>
    </source>
</evidence>
<dbReference type="Proteomes" id="UP001224890">
    <property type="component" value="Unassembled WGS sequence"/>
</dbReference>
<dbReference type="SMART" id="SM00829">
    <property type="entry name" value="PKS_ER"/>
    <property type="match status" value="1"/>
</dbReference>
<proteinExistence type="predicted"/>
<feature type="domain" description="Enoyl reductase (ER)" evidence="1">
    <location>
        <begin position="22"/>
        <end position="355"/>
    </location>
</feature>
<comment type="caution">
    <text evidence="2">The sequence shown here is derived from an EMBL/GenBank/DDBJ whole genome shotgun (WGS) entry which is preliminary data.</text>
</comment>
<sequence>MTSSMLAVTAPSYCEPSAYELSTIPQPVVTEPTDVVFRVHAASINPVDVKKAAGVFKLALKETFPYQIGYDCSGTVTEVGLDIKGIKVGDEVYSRLPEASRGAWSEYAKCSQNYVTLKPKNISFDDAASLPLAGMTALQTLRRYEGSLSGKTVFIPAGLSGTGAYACQIAKNVFHAGKVITTVSTSKVDKVPELLGKDTVDQVIDYTKEDVTKVIPRGSIDFILDTTGDSMSFLHLMTPSTGLIVSIATQPSGTQLQQSSVMKRPDNPRLPWYGLMVLNLADSYRRARARRWGVKYEYLFLNPNAKDLETLTLHAEQGDILPVVGCKVDFKDIDRVRAACATVYNGKGGIGKIVFNMIAN</sequence>
<dbReference type="SUPFAM" id="SSF51735">
    <property type="entry name" value="NAD(P)-binding Rossmann-fold domains"/>
    <property type="match status" value="1"/>
</dbReference>
<dbReference type="InterPro" id="IPR036291">
    <property type="entry name" value="NAD(P)-bd_dom_sf"/>
</dbReference>
<protein>
    <submittedName>
        <fullName evidence="2">Chaperonin 10-like protein</fullName>
    </submittedName>
</protein>
<dbReference type="Pfam" id="PF08240">
    <property type="entry name" value="ADH_N"/>
    <property type="match status" value="1"/>
</dbReference>
<dbReference type="InterPro" id="IPR050700">
    <property type="entry name" value="YIM1/Zinc_Alcohol_DH_Fams"/>
</dbReference>
<dbReference type="PANTHER" id="PTHR11695:SF294">
    <property type="entry name" value="RETICULON-4-INTERACTING PROTEIN 1, MITOCHONDRIAL"/>
    <property type="match status" value="1"/>
</dbReference>
<accession>A0AAJ0ATJ1</accession>
<dbReference type="Pfam" id="PF13602">
    <property type="entry name" value="ADH_zinc_N_2"/>
    <property type="match status" value="1"/>
</dbReference>
<dbReference type="Gene3D" id="3.90.180.10">
    <property type="entry name" value="Medium-chain alcohol dehydrogenases, catalytic domain"/>
    <property type="match status" value="1"/>
</dbReference>
<evidence type="ECO:0000313" key="2">
    <source>
        <dbReference type="EMBL" id="KAK1690097.1"/>
    </source>
</evidence>
<organism evidence="2 3">
    <name type="scientific">Colletotrichum godetiae</name>
    <dbReference type="NCBI Taxonomy" id="1209918"/>
    <lineage>
        <taxon>Eukaryota</taxon>
        <taxon>Fungi</taxon>
        <taxon>Dikarya</taxon>
        <taxon>Ascomycota</taxon>
        <taxon>Pezizomycotina</taxon>
        <taxon>Sordariomycetes</taxon>
        <taxon>Hypocreomycetidae</taxon>
        <taxon>Glomerellales</taxon>
        <taxon>Glomerellaceae</taxon>
        <taxon>Colletotrichum</taxon>
        <taxon>Colletotrichum acutatum species complex</taxon>
    </lineage>
</organism>
<dbReference type="PANTHER" id="PTHR11695">
    <property type="entry name" value="ALCOHOL DEHYDROGENASE RELATED"/>
    <property type="match status" value="1"/>
</dbReference>
<gene>
    <name evidence="2" type="ORF">BDP55DRAFT_652782</name>
</gene>
<dbReference type="GeneID" id="85458660"/>
<dbReference type="RefSeq" id="XP_060433792.1">
    <property type="nucleotide sequence ID" value="XM_060574134.1"/>
</dbReference>